<feature type="non-terminal residue" evidence="2">
    <location>
        <position position="1"/>
    </location>
</feature>
<accession>A0A5J9UVM5</accession>
<dbReference type="EMBL" id="RWGY01000011">
    <property type="protein sequence ID" value="TVU27803.1"/>
    <property type="molecule type" value="Genomic_DNA"/>
</dbReference>
<feature type="non-terminal residue" evidence="2">
    <location>
        <position position="101"/>
    </location>
</feature>
<sequence length="101" mass="10867">VGRLPNTRGGNKISGVAARSNPSSDYSAVRICRSATASEHLRESWRLLGRLVSSFVFCYLRAALRAQAGTNSGAISSSNKLVVDLVDSRWANDVNTLMLKA</sequence>
<organism evidence="2 3">
    <name type="scientific">Eragrostis curvula</name>
    <name type="common">weeping love grass</name>
    <dbReference type="NCBI Taxonomy" id="38414"/>
    <lineage>
        <taxon>Eukaryota</taxon>
        <taxon>Viridiplantae</taxon>
        <taxon>Streptophyta</taxon>
        <taxon>Embryophyta</taxon>
        <taxon>Tracheophyta</taxon>
        <taxon>Spermatophyta</taxon>
        <taxon>Magnoliopsida</taxon>
        <taxon>Liliopsida</taxon>
        <taxon>Poales</taxon>
        <taxon>Poaceae</taxon>
        <taxon>PACMAD clade</taxon>
        <taxon>Chloridoideae</taxon>
        <taxon>Eragrostideae</taxon>
        <taxon>Eragrostidinae</taxon>
        <taxon>Eragrostis</taxon>
    </lineage>
</organism>
<name>A0A5J9UVM5_9POAL</name>
<evidence type="ECO:0000313" key="2">
    <source>
        <dbReference type="EMBL" id="TVU27803.1"/>
    </source>
</evidence>
<reference evidence="2 3" key="1">
    <citation type="journal article" date="2019" name="Sci. Rep.">
        <title>A high-quality genome of Eragrostis curvula grass provides insights into Poaceae evolution and supports new strategies to enhance forage quality.</title>
        <authorList>
            <person name="Carballo J."/>
            <person name="Santos B.A.C.M."/>
            <person name="Zappacosta D."/>
            <person name="Garbus I."/>
            <person name="Selva J.P."/>
            <person name="Gallo C.A."/>
            <person name="Diaz A."/>
            <person name="Albertini E."/>
            <person name="Caccamo M."/>
            <person name="Echenique V."/>
        </authorList>
    </citation>
    <scope>NUCLEOTIDE SEQUENCE [LARGE SCALE GENOMIC DNA]</scope>
    <source>
        <strain evidence="3">cv. Victoria</strain>
        <tissue evidence="2">Leaf</tissue>
    </source>
</reference>
<comment type="caution">
    <text evidence="2">The sequence shown here is derived from an EMBL/GenBank/DDBJ whole genome shotgun (WGS) entry which is preliminary data.</text>
</comment>
<keyword evidence="3" id="KW-1185">Reference proteome</keyword>
<proteinExistence type="predicted"/>
<evidence type="ECO:0000256" key="1">
    <source>
        <dbReference type="SAM" id="MobiDB-lite"/>
    </source>
</evidence>
<evidence type="ECO:0000313" key="3">
    <source>
        <dbReference type="Proteomes" id="UP000324897"/>
    </source>
</evidence>
<dbReference type="AlphaFoldDB" id="A0A5J9UVM5"/>
<dbReference type="Gramene" id="TVU27803">
    <property type="protein sequence ID" value="TVU27803"/>
    <property type="gene ID" value="EJB05_19304"/>
</dbReference>
<feature type="region of interest" description="Disordered" evidence="1">
    <location>
        <begin position="1"/>
        <end position="24"/>
    </location>
</feature>
<dbReference type="Proteomes" id="UP000324897">
    <property type="component" value="Chromosome 1"/>
</dbReference>
<gene>
    <name evidence="2" type="ORF">EJB05_19304</name>
</gene>
<protein>
    <submittedName>
        <fullName evidence="2">Uncharacterized protein</fullName>
    </submittedName>
</protein>